<sequence>MGSGGYNWTQVSRNHWMTSVKRATGFHRNGTNAGSRVCIENSVTGKRGCGAAKW</sequence>
<evidence type="ECO:0000313" key="1">
    <source>
        <dbReference type="EMBL" id="UNS98201.1"/>
    </source>
</evidence>
<keyword evidence="2" id="KW-1185">Reference proteome</keyword>
<gene>
    <name evidence="1" type="ORF">MMF93_18385</name>
</gene>
<dbReference type="EMBL" id="CP093846">
    <property type="protein sequence ID" value="UNS98201.1"/>
    <property type="molecule type" value="Genomic_DNA"/>
</dbReference>
<accession>A0ABY3XUP1</accession>
<proteinExistence type="predicted"/>
<dbReference type="RefSeq" id="WP_242752987.1">
    <property type="nucleotide sequence ID" value="NZ_CP093846.1"/>
</dbReference>
<organism evidence="1 2">
    <name type="scientific">Streptomyces tubbatahanensis</name>
    <dbReference type="NCBI Taxonomy" id="2923272"/>
    <lineage>
        <taxon>Bacteria</taxon>
        <taxon>Bacillati</taxon>
        <taxon>Actinomycetota</taxon>
        <taxon>Actinomycetes</taxon>
        <taxon>Kitasatosporales</taxon>
        <taxon>Streptomycetaceae</taxon>
        <taxon>Streptomyces</taxon>
    </lineage>
</organism>
<evidence type="ECO:0008006" key="3">
    <source>
        <dbReference type="Google" id="ProtNLM"/>
    </source>
</evidence>
<evidence type="ECO:0000313" key="2">
    <source>
        <dbReference type="Proteomes" id="UP001202244"/>
    </source>
</evidence>
<name>A0ABY3XUP1_9ACTN</name>
<reference evidence="1 2" key="1">
    <citation type="journal article" date="2023" name="Microbiol. Spectr.">
        <title>Synergy between Genome Mining, Metabolomics, and Bioinformatics Uncovers Antibacterial Chlorinated Carbazole Alkaloids and Their Biosynthetic Gene Cluster from Streptomyces tubbatahanensis sp. nov., a Novel Actinomycete Isolated from Sulu Sea, Philippines.</title>
        <authorList>
            <person name="Tenebro C.P."/>
            <person name="Trono D.J.V.L."/>
            <person name="Balida L.A.P."/>
            <person name="Bayog L.K.A."/>
            <person name="Bruna J.R."/>
            <person name="Sabido E.M."/>
            <person name="Caspe D.P.C."/>
            <person name="de Los Santos E.L.C."/>
            <person name="Saludes J.P."/>
            <person name="Dalisay D.S."/>
        </authorList>
    </citation>
    <scope>NUCLEOTIDE SEQUENCE [LARGE SCALE GENOMIC DNA]</scope>
    <source>
        <strain evidence="1 2">DSD3025</strain>
    </source>
</reference>
<dbReference type="Proteomes" id="UP001202244">
    <property type="component" value="Chromosome"/>
</dbReference>
<protein>
    <recommendedName>
        <fullName evidence="3">DUF397 domain-containing protein</fullName>
    </recommendedName>
</protein>